<accession>A0A8I5NA62</accession>
<feature type="transmembrane region" description="Helical" evidence="2">
    <location>
        <begin position="401"/>
        <end position="425"/>
    </location>
</feature>
<dbReference type="Proteomes" id="UP000028761">
    <property type="component" value="Chromosome 1"/>
</dbReference>
<reference evidence="3" key="2">
    <citation type="submission" date="2025-08" db="UniProtKB">
        <authorList>
            <consortium name="Ensembl"/>
        </authorList>
    </citation>
    <scope>IDENTIFICATION</scope>
</reference>
<evidence type="ECO:0008006" key="5">
    <source>
        <dbReference type="Google" id="ProtNLM"/>
    </source>
</evidence>
<keyword evidence="4" id="KW-1185">Reference proteome</keyword>
<reference evidence="3 4" key="1">
    <citation type="submission" date="2012-03" db="EMBL/GenBank/DDBJ databases">
        <title>Whole Genome Assembly of Papio anubis.</title>
        <authorList>
            <person name="Liu Y.L."/>
            <person name="Abraham K.A."/>
            <person name="Akbar H.A."/>
            <person name="Ali S.A."/>
            <person name="Anosike U.A."/>
            <person name="Aqrawi P.A."/>
            <person name="Arias F.A."/>
            <person name="Attaway T.A."/>
            <person name="Awwad R.A."/>
            <person name="Babu C.B."/>
            <person name="Bandaranaike D.B."/>
            <person name="Battles P.B."/>
            <person name="Bell A.B."/>
            <person name="Beltran B.B."/>
            <person name="Berhane-Mersha D.B."/>
            <person name="Bess C.B."/>
            <person name="Bickham C.B."/>
            <person name="Bolden T.B."/>
            <person name="Carter K.C."/>
            <person name="Chau D.C."/>
            <person name="Chavez A.C."/>
            <person name="Clerc-Blankenburg K.C."/>
            <person name="Coyle M.C."/>
            <person name="Dao M.D."/>
            <person name="Davila M.L.D."/>
            <person name="Davy-Carroll L.D."/>
            <person name="Denson S.D."/>
            <person name="Dinh H.D."/>
            <person name="Fernandez S.F."/>
            <person name="Fernando P.F."/>
            <person name="Forbes L.F."/>
            <person name="Francis C.F."/>
            <person name="Francisco L.F."/>
            <person name="Fu Q.F."/>
            <person name="Garcia-Iii R.G."/>
            <person name="Garrett T.G."/>
            <person name="Gross S.G."/>
            <person name="Gubbala S.G."/>
            <person name="Hirani K.H."/>
            <person name="Hogues M.H."/>
            <person name="Hollins B.H."/>
            <person name="Jackson L.J."/>
            <person name="Javaid M.J."/>
            <person name="Jhangiani S.J."/>
            <person name="Johnson A.J."/>
            <person name="Johnson B.J."/>
            <person name="Jones J.J."/>
            <person name="Joshi V.J."/>
            <person name="Kalu J.K."/>
            <person name="Khan N.K."/>
            <person name="Korchina V.K."/>
            <person name="Kovar C.K."/>
            <person name="Lago L.L."/>
            <person name="Lara F.L."/>
            <person name="Le T.-K.L."/>
            <person name="Lee S.L."/>
            <person name="Legall-Iii F.L."/>
            <person name="Lemon S.L."/>
            <person name="Liu J.L."/>
            <person name="Liu Y.-S.L."/>
            <person name="Liyanage D.L."/>
            <person name="Lopez J.L."/>
            <person name="Lorensuhewa L.L."/>
            <person name="Mata R.M."/>
            <person name="Mathew T.M."/>
            <person name="Mercado C.M."/>
            <person name="Mercado I.M."/>
            <person name="Morales K.M."/>
            <person name="Morgan M.M."/>
            <person name="Munidasa M.M."/>
            <person name="Ngo D.N."/>
            <person name="Nguyen L.N."/>
            <person name="Nguyen T.N."/>
            <person name="Nguyen N.N."/>
            <person name="Obregon M.O."/>
            <person name="Okwuonu G.O."/>
            <person name="Ongeri F.O."/>
            <person name="Onwere C.O."/>
            <person name="Osifeso I.O."/>
            <person name="Parra A.P."/>
            <person name="Patil S.P."/>
            <person name="Perez A.P."/>
            <person name="Perez Y.P."/>
            <person name="Pham C.P."/>
            <person name="Pu L.-L.P."/>
            <person name="Puazo M.P."/>
            <person name="Quiroz J.Q."/>
            <person name="Rouhana J.R."/>
            <person name="Ruiz M.R."/>
            <person name="Ruiz S.-J.R."/>
            <person name="Saada N.S."/>
            <person name="Santibanez J.S."/>
            <person name="Scheel M.S."/>
            <person name="Schneider B.S."/>
            <person name="Simmons D.S."/>
            <person name="Sisson I.S."/>
            <person name="Tang L.-Y.T."/>
            <person name="Thornton R.T."/>
            <person name="Tisius J.T."/>
            <person name="Toledanes G.T."/>
            <person name="Trejos Z.T."/>
            <person name="Usmani K.U."/>
            <person name="Varghese R.V."/>
            <person name="Vattathil S.V."/>
            <person name="Vee V.V."/>
            <person name="Walker D.W."/>
            <person name="Weissenberger G.W."/>
            <person name="White C.W."/>
            <person name="Williams A.W."/>
            <person name="Woodworth J.W."/>
            <person name="Wright R.W."/>
            <person name="Zhu Y.Z."/>
            <person name="Han Y.H."/>
            <person name="Newsham I.N."/>
            <person name="Nazareth L.N."/>
            <person name="Worley K.W."/>
            <person name="Muzny D.M."/>
            <person name="Rogers J.R."/>
            <person name="Gibbs R.G."/>
        </authorList>
    </citation>
    <scope>NUCLEOTIDE SEQUENCE [LARGE SCALE GENOMIC DNA]</scope>
</reference>
<proteinExistence type="predicted"/>
<dbReference type="AlphaFoldDB" id="A0A8I5NA62"/>
<evidence type="ECO:0000256" key="1">
    <source>
        <dbReference type="ARBA" id="ARBA00023157"/>
    </source>
</evidence>
<protein>
    <recommendedName>
        <fullName evidence="5">Endogenous retrovirus group FC1 Env polyprotein</fullName>
    </recommendedName>
</protein>
<evidence type="ECO:0000313" key="4">
    <source>
        <dbReference type="Proteomes" id="UP000028761"/>
    </source>
</evidence>
<sequence length="439" mass="48986">MIPGGQLRLLPLLNCDLRVPVTTLCLTFLSYPVLLSIGKTPTQTPTINPFRWRFYLSETWTQHNHISSHILATVDCRPQGCQSQVTFNFSVFNSCPDWWNPVICFLYDQVEYDCFNYWVETNGGCPYHYCNMHFTYLDMSYTKWQQPASTVQLVRSYRREVPTFFLTIPDPWDPQWASGVEARLYRQGYESYPVAWRKIYRAYVRVTSSLLSLASDIKQQEKVISALANPDNTANSDNKPQGSGNPFSWLTLVREGAQVVHMVGVHNISRCFLCAALNKPPLVAVPLPSPFNSSNLTPSFPHPSQTLGEVPLFQDPLTQRLPFCYSTPNASWCNRTGSAPPNLTAPPGGYFWCNSTLSKTLKASNTTLCVPISLVPSLTLYSEAELSSLLPLARPRQSRAVFLPLMIGVSLAASLVASGLGTGALTHSVRSSQDLSARL</sequence>
<keyword evidence="2" id="KW-1133">Transmembrane helix</keyword>
<dbReference type="Ensembl" id="ENSPANT00000082128.1">
    <property type="protein sequence ID" value="ENSPANP00000054724.1"/>
    <property type="gene ID" value="ENSPANG00000050565.1"/>
</dbReference>
<dbReference type="GeneTree" id="ENSGT00690000102286"/>
<keyword evidence="2" id="KW-0472">Membrane</keyword>
<name>A0A8I5NA62_PAPAN</name>
<dbReference type="InterPro" id="IPR018154">
    <property type="entry name" value="TLV/ENV_coat_polyprotein"/>
</dbReference>
<dbReference type="PANTHER" id="PTHR10424:SF73">
    <property type="entry name" value="ENDOGENOUS RETROVIRUS GROUP FC1 ENV POLYPROTEIN-RELATED"/>
    <property type="match status" value="1"/>
</dbReference>
<organism evidence="3 4">
    <name type="scientific">Papio anubis</name>
    <name type="common">Olive baboon</name>
    <dbReference type="NCBI Taxonomy" id="9555"/>
    <lineage>
        <taxon>Eukaryota</taxon>
        <taxon>Metazoa</taxon>
        <taxon>Chordata</taxon>
        <taxon>Craniata</taxon>
        <taxon>Vertebrata</taxon>
        <taxon>Euteleostomi</taxon>
        <taxon>Mammalia</taxon>
        <taxon>Eutheria</taxon>
        <taxon>Euarchontoglires</taxon>
        <taxon>Primates</taxon>
        <taxon>Haplorrhini</taxon>
        <taxon>Catarrhini</taxon>
        <taxon>Cercopithecidae</taxon>
        <taxon>Cercopithecinae</taxon>
        <taxon>Papio</taxon>
    </lineage>
</organism>
<reference evidence="3" key="3">
    <citation type="submission" date="2025-09" db="UniProtKB">
        <authorList>
            <consortium name="Ensembl"/>
        </authorList>
    </citation>
    <scope>IDENTIFICATION</scope>
</reference>
<evidence type="ECO:0000256" key="2">
    <source>
        <dbReference type="SAM" id="Phobius"/>
    </source>
</evidence>
<keyword evidence="2" id="KW-0812">Transmembrane</keyword>
<dbReference type="PANTHER" id="PTHR10424">
    <property type="entry name" value="VIRAL ENVELOPE PROTEIN"/>
    <property type="match status" value="1"/>
</dbReference>
<evidence type="ECO:0000313" key="3">
    <source>
        <dbReference type="Ensembl" id="ENSPANP00000054724.1"/>
    </source>
</evidence>
<keyword evidence="1" id="KW-1015">Disulfide bond</keyword>